<evidence type="ECO:0000313" key="3">
    <source>
        <dbReference type="Proteomes" id="UP000321721"/>
    </source>
</evidence>
<keyword evidence="3" id="KW-1185">Reference proteome</keyword>
<dbReference type="Pfam" id="PF07396">
    <property type="entry name" value="Porin_O_P"/>
    <property type="match status" value="1"/>
</dbReference>
<sequence length="402" mass="45341">MNKIKLMLTSAFFTIAIYSFSQEVTNTKFGKGLYNVVAADSSWSMKFGARFQTLFIGEWNLNEDDGITEGTSKFLTRRARLKFDGFAYSPKLQYKLELGLSNRDISGASAYTSNSPRYILDAVLKWNFYKNLTLWVGQTKLPGNVERVISSANLQLVDRSLLNSRFNIDRDMGAQLRHHFKLGNVVIREIISASQGEGRNITSDNLGGYQWTSRLEILPFGSFKNKGDYSGGDLKREEKPKLALGGTFDYHDRAVKNRSNQGSYMTNDVGFYQTDVYTLFIDAMFKYKGFSLMAEYADRTAEDAIAKNSDGTETGDVVSVGNGLNAQVGYLFKNNWEVATRFTQIQLDKKITGKDVETQYTVGVSKYLSGHKLKIQSDVSYLTVENSKDSGLMYRLQIDVHF</sequence>
<dbReference type="AlphaFoldDB" id="A0A5C6RRC8"/>
<dbReference type="InterPro" id="IPR010870">
    <property type="entry name" value="Porin_O/P"/>
</dbReference>
<evidence type="ECO:0000256" key="1">
    <source>
        <dbReference type="SAM" id="SignalP"/>
    </source>
</evidence>
<dbReference type="Proteomes" id="UP000321721">
    <property type="component" value="Unassembled WGS sequence"/>
</dbReference>
<protein>
    <submittedName>
        <fullName evidence="2">Porin</fullName>
    </submittedName>
</protein>
<reference evidence="2 3" key="1">
    <citation type="submission" date="2019-08" db="EMBL/GenBank/DDBJ databases">
        <title>Genome of Vicingus serpentipes NCIMB 15042.</title>
        <authorList>
            <person name="Bowman J.P."/>
        </authorList>
    </citation>
    <scope>NUCLEOTIDE SEQUENCE [LARGE SCALE GENOMIC DNA]</scope>
    <source>
        <strain evidence="2 3">NCIMB 15042</strain>
    </source>
</reference>
<accession>A0A5C6RRC8</accession>
<dbReference type="EMBL" id="VOOS01000004">
    <property type="protein sequence ID" value="TXB64747.1"/>
    <property type="molecule type" value="Genomic_DNA"/>
</dbReference>
<feature type="chain" id="PRO_5022687121" evidence="1">
    <location>
        <begin position="22"/>
        <end position="402"/>
    </location>
</feature>
<dbReference type="InterPro" id="IPR023614">
    <property type="entry name" value="Porin_dom_sf"/>
</dbReference>
<dbReference type="SUPFAM" id="SSF56935">
    <property type="entry name" value="Porins"/>
    <property type="match status" value="1"/>
</dbReference>
<evidence type="ECO:0000313" key="2">
    <source>
        <dbReference type="EMBL" id="TXB64747.1"/>
    </source>
</evidence>
<feature type="signal peptide" evidence="1">
    <location>
        <begin position="1"/>
        <end position="21"/>
    </location>
</feature>
<proteinExistence type="predicted"/>
<dbReference type="RefSeq" id="WP_147101009.1">
    <property type="nucleotide sequence ID" value="NZ_VOOS01000004.1"/>
</dbReference>
<gene>
    <name evidence="2" type="ORF">FRY74_09860</name>
</gene>
<dbReference type="OrthoDB" id="5442696at2"/>
<keyword evidence="1" id="KW-0732">Signal</keyword>
<comment type="caution">
    <text evidence="2">The sequence shown here is derived from an EMBL/GenBank/DDBJ whole genome shotgun (WGS) entry which is preliminary data.</text>
</comment>
<dbReference type="Gene3D" id="2.40.160.10">
    <property type="entry name" value="Porin"/>
    <property type="match status" value="1"/>
</dbReference>
<name>A0A5C6RRC8_9FLAO</name>
<organism evidence="2 3">
    <name type="scientific">Vicingus serpentipes</name>
    <dbReference type="NCBI Taxonomy" id="1926625"/>
    <lineage>
        <taxon>Bacteria</taxon>
        <taxon>Pseudomonadati</taxon>
        <taxon>Bacteroidota</taxon>
        <taxon>Flavobacteriia</taxon>
        <taxon>Flavobacteriales</taxon>
        <taxon>Vicingaceae</taxon>
        <taxon>Vicingus</taxon>
    </lineage>
</organism>